<comment type="similarity">
    <text evidence="1">Belongs to the bactofilin family.</text>
</comment>
<comment type="caution">
    <text evidence="3">The sequence shown here is derived from an EMBL/GenBank/DDBJ whole genome shotgun (WGS) entry which is preliminary data.</text>
</comment>
<proteinExistence type="inferred from homology"/>
<dbReference type="InterPro" id="IPR007607">
    <property type="entry name" value="BacA/B"/>
</dbReference>
<name>A0A419ENE1_9BACT</name>
<organism evidence="3 4">
    <name type="scientific">Candidatus Abyssobacteria bacterium SURF_17</name>
    <dbReference type="NCBI Taxonomy" id="2093361"/>
    <lineage>
        <taxon>Bacteria</taxon>
        <taxon>Pseudomonadati</taxon>
        <taxon>Candidatus Hydrogenedentota</taxon>
        <taxon>Candidatus Abyssobacteria</taxon>
    </lineage>
</organism>
<dbReference type="Proteomes" id="UP000285961">
    <property type="component" value="Unassembled WGS sequence"/>
</dbReference>
<evidence type="ECO:0000313" key="4">
    <source>
        <dbReference type="Proteomes" id="UP000285961"/>
    </source>
</evidence>
<evidence type="ECO:0000256" key="2">
    <source>
        <dbReference type="SAM" id="MobiDB-lite"/>
    </source>
</evidence>
<accession>A0A419ENE1</accession>
<gene>
    <name evidence="3" type="ORF">C4532_19545</name>
</gene>
<dbReference type="AlphaFoldDB" id="A0A419ENE1"/>
<sequence>MTLGKAMTRERDSQQTAGIVRVESVIGSDLIVRGEIQSLGTLRVDGQVEGKITAGGSIIIGEKGTVKADITADYIIIGGTVKGDITAREKVELVSTGRLYGNVYTKPAKFVVSEGSIFDGGCTMSQGEGAKQPSEKAPERTKDEAPSKRPAAS</sequence>
<evidence type="ECO:0000313" key="3">
    <source>
        <dbReference type="EMBL" id="RJP64292.1"/>
    </source>
</evidence>
<dbReference type="PANTHER" id="PTHR35024:SF4">
    <property type="entry name" value="POLYMER-FORMING CYTOSKELETAL PROTEIN"/>
    <property type="match status" value="1"/>
</dbReference>
<protein>
    <submittedName>
        <fullName evidence="3">Polymer-forming cytoskeletal protein</fullName>
    </submittedName>
</protein>
<feature type="compositionally biased region" description="Basic and acidic residues" evidence="2">
    <location>
        <begin position="133"/>
        <end position="147"/>
    </location>
</feature>
<dbReference type="Pfam" id="PF04519">
    <property type="entry name" value="Bactofilin"/>
    <property type="match status" value="1"/>
</dbReference>
<dbReference type="EMBL" id="QZKI01000142">
    <property type="protein sequence ID" value="RJP64292.1"/>
    <property type="molecule type" value="Genomic_DNA"/>
</dbReference>
<evidence type="ECO:0000256" key="1">
    <source>
        <dbReference type="ARBA" id="ARBA00044755"/>
    </source>
</evidence>
<feature type="region of interest" description="Disordered" evidence="2">
    <location>
        <begin position="122"/>
        <end position="153"/>
    </location>
</feature>
<dbReference type="PANTHER" id="PTHR35024">
    <property type="entry name" value="HYPOTHETICAL CYTOSOLIC PROTEIN"/>
    <property type="match status" value="1"/>
</dbReference>
<reference evidence="3 4" key="1">
    <citation type="journal article" date="2017" name="ISME J.">
        <title>Energy and carbon metabolisms in a deep terrestrial subsurface fluid microbial community.</title>
        <authorList>
            <person name="Momper L."/>
            <person name="Jungbluth S.P."/>
            <person name="Lee M.D."/>
            <person name="Amend J.P."/>
        </authorList>
    </citation>
    <scope>NUCLEOTIDE SEQUENCE [LARGE SCALE GENOMIC DNA]</scope>
    <source>
        <strain evidence="3">SURF_17</strain>
    </source>
</reference>